<evidence type="ECO:0000256" key="5">
    <source>
        <dbReference type="ARBA" id="ARBA00022605"/>
    </source>
</evidence>
<comment type="similarity">
    <text evidence="3 11">Belongs to the vitamin-B12 independent methionine synthase family.</text>
</comment>
<evidence type="ECO:0000256" key="1">
    <source>
        <dbReference type="ARBA" id="ARBA00002777"/>
    </source>
</evidence>
<keyword evidence="7 11" id="KW-0479">Metal-binding</keyword>
<dbReference type="Pfam" id="PF01717">
    <property type="entry name" value="Meth_synt_2"/>
    <property type="match status" value="1"/>
</dbReference>
<dbReference type="GO" id="GO:0009086">
    <property type="term" value="P:methionine biosynthetic process"/>
    <property type="evidence" value="ECO:0007669"/>
    <property type="project" value="UniProtKB-UniRule"/>
</dbReference>
<sequence>MSTASTTQEQGHRPGATAAGYPRQGRDRELKRALEAHWAGNLDAVGLLDVVAQVQDQRFAALGGAGLAEVPVGDFSLYDHVLDAAVLLGLLPARATREGLDASTSEGRLERLFTAARGGGDTAALEMTKWFDTNYHHLVPELGPGSRPVLDPTDLLEQLAAARSRGLVARPVLVGPVTFLRLSKPADDAPEGFATTDLLDTVLPVYAELLGRLADEGVAWVQLDETALVTDLDDDLADLARRAYEHLSGVTSRPRLLVGGSYDRLGDAAQVLLDAGVDGLAVDLAGASRADVEAVAGLRGLAGKRLLAGVVDGRGVWRRDLGAALDDLEVLAASGAQVDVAPSCSLLHVPHDVERETDLDPEVRSWLAFADQKLAEVVTLARGLAEGRDAVADELRASADLAASRAASPRTRDAAVRERTDAVTSGDLARDVPAAERRALQAEELGLPLLPTTTIGSFPQTSEIRRARAAHRAGNLDLAAYEAAMEEEVRVVVAAQEKAGVDVLVHGEPERDDMVRYFADRLEGFVTPKHGWVQSYGSRCVRPPVVVGDISRPEPMTVRWTSFAQSLTSAPVKGMLTGPVTILAWSFPRDDEPRGVSAMQIGLALRDEVADLEAAGTRVVQVDEPGLRELLPLRAAGREEYLRWAVDSFRLSTAGAASTTQVHTHMCYAEFGAVMSAIDALDADVISLEAARSRMEVLDELAAEGYDKGVGPGVWDIHSPRVPGEDEVVDHLHEALRRLPADRLWVNPDCGLKTRSVDEVTQGLAVLVGAARRVRDEAPAAGA</sequence>
<keyword evidence="6 11" id="KW-0808">Transferase</keyword>
<keyword evidence="5 11" id="KW-0028">Amino-acid biosynthesis</keyword>
<dbReference type="InterPro" id="IPR002629">
    <property type="entry name" value="Met_Synth_C/arc"/>
</dbReference>
<dbReference type="GO" id="GO:0032259">
    <property type="term" value="P:methylation"/>
    <property type="evidence" value="ECO:0007669"/>
    <property type="project" value="UniProtKB-KW"/>
</dbReference>
<feature type="binding site" evidence="11 12">
    <location>
        <position position="585"/>
    </location>
    <ligand>
        <name>5-methyltetrahydropteroyltri-L-glutamate</name>
        <dbReference type="ChEBI" id="CHEBI:58207"/>
    </ligand>
</feature>
<dbReference type="PIRSF" id="PIRSF000382">
    <property type="entry name" value="MeTrfase_B12_ind"/>
    <property type="match status" value="1"/>
</dbReference>
<dbReference type="CDD" id="cd03311">
    <property type="entry name" value="CIMS_C_terminal_like"/>
    <property type="match status" value="1"/>
</dbReference>
<keyword evidence="19" id="KW-1185">Reference proteome</keyword>
<keyword evidence="9 11" id="KW-0862">Zinc</keyword>
<dbReference type="NCBIfam" id="TIGR01371">
    <property type="entry name" value="met_syn_B12ind"/>
    <property type="match status" value="1"/>
</dbReference>
<feature type="binding site" evidence="13">
    <location>
        <position position="689"/>
    </location>
    <ligand>
        <name>Zn(2+)</name>
        <dbReference type="ChEBI" id="CHEBI:29105"/>
        <label>1</label>
        <note>catalytic</note>
    </ligand>
</feature>
<feature type="binding site" evidence="11 12">
    <location>
        <position position="623"/>
    </location>
    <ligand>
        <name>L-homocysteine</name>
        <dbReference type="ChEBI" id="CHEBI:58199"/>
    </ligand>
</feature>
<dbReference type="InterPro" id="IPR038071">
    <property type="entry name" value="UROD/MetE-like_sf"/>
</dbReference>
<feature type="binding site" evidence="11 12">
    <location>
        <begin position="455"/>
        <end position="457"/>
    </location>
    <ligand>
        <name>L-methionine</name>
        <dbReference type="ChEBI" id="CHEBI:57844"/>
    </ligand>
</feature>
<dbReference type="GO" id="GO:0003871">
    <property type="term" value="F:5-methyltetrahydropteroyltriglutamate-homocysteine S-methyltransferase activity"/>
    <property type="evidence" value="ECO:0007669"/>
    <property type="project" value="UniProtKB-UniRule"/>
</dbReference>
<evidence type="ECO:0000313" key="18">
    <source>
        <dbReference type="EMBL" id="ROP42928.1"/>
    </source>
</evidence>
<feature type="binding site" evidence="11">
    <location>
        <position position="667"/>
    </location>
    <ligand>
        <name>Zn(2+)</name>
        <dbReference type="ChEBI" id="CHEBI:29105"/>
        <note>catalytic</note>
    </ligand>
</feature>
<evidence type="ECO:0000259" key="16">
    <source>
        <dbReference type="Pfam" id="PF01717"/>
    </source>
</evidence>
<comment type="cofactor">
    <cofactor evidence="13">
        <name>Zn(2+)</name>
        <dbReference type="ChEBI" id="CHEBI:29105"/>
    </cofactor>
    <text evidence="13">Binds 2 Zn(2+) ions per subunit.</text>
</comment>
<evidence type="ECO:0000256" key="7">
    <source>
        <dbReference type="ARBA" id="ARBA00022723"/>
    </source>
</evidence>
<keyword evidence="4 11" id="KW-0489">Methyltransferase</keyword>
<dbReference type="OrthoDB" id="244285at2"/>
<gene>
    <name evidence="11" type="primary">metE</name>
    <name evidence="18" type="ORF">EDC03_2217</name>
</gene>
<dbReference type="InParanoid" id="A0A3N1HK69"/>
<feature type="binding site" evidence="11">
    <location>
        <begin position="28"/>
        <end position="31"/>
    </location>
    <ligand>
        <name>5-methyltetrahydropteroyltri-L-glutamate</name>
        <dbReference type="ChEBI" id="CHEBI:58207"/>
    </ligand>
</feature>
<dbReference type="InterPro" id="IPR013215">
    <property type="entry name" value="Cbl-indep_Met_Synth_N"/>
</dbReference>
<feature type="region of interest" description="Disordered" evidence="15">
    <location>
        <begin position="1"/>
        <end position="26"/>
    </location>
</feature>
<dbReference type="NCBIfam" id="NF003556">
    <property type="entry name" value="PRK05222.1"/>
    <property type="match status" value="1"/>
</dbReference>
<evidence type="ECO:0000256" key="13">
    <source>
        <dbReference type="PIRSR" id="PIRSR000382-2"/>
    </source>
</evidence>
<dbReference type="SUPFAM" id="SSF51726">
    <property type="entry name" value="UROD/MetE-like"/>
    <property type="match status" value="2"/>
</dbReference>
<feature type="binding site" evidence="11">
    <location>
        <position position="629"/>
    </location>
    <ligand>
        <name>5-methyltetrahydropteroyltri-L-glutamate</name>
        <dbReference type="ChEBI" id="CHEBI:58207"/>
    </ligand>
</feature>
<feature type="binding site" evidence="12">
    <location>
        <position position="31"/>
    </location>
    <ligand>
        <name>5-methyltetrahydropteroyltri-L-glutamate</name>
        <dbReference type="ChEBI" id="CHEBI:58207"/>
    </ligand>
</feature>
<evidence type="ECO:0000256" key="2">
    <source>
        <dbReference type="ARBA" id="ARBA00004681"/>
    </source>
</evidence>
<dbReference type="FunCoup" id="A0A3N1HK69">
    <property type="interactions" value="213"/>
</dbReference>
<dbReference type="HAMAP" id="MF_00172">
    <property type="entry name" value="Meth_synth"/>
    <property type="match status" value="1"/>
</dbReference>
<accession>A0A3N1HK69</accession>
<evidence type="ECO:0000256" key="11">
    <source>
        <dbReference type="HAMAP-Rule" id="MF_00172"/>
    </source>
</evidence>
<evidence type="ECO:0000256" key="4">
    <source>
        <dbReference type="ARBA" id="ARBA00022603"/>
    </source>
</evidence>
<protein>
    <recommendedName>
        <fullName evidence="11">5-methyltetrahydropteroyltriglutamate--homocysteine methyltransferase</fullName>
        <ecNumber evidence="11">2.1.1.14</ecNumber>
    </recommendedName>
    <alternativeName>
        <fullName evidence="11">Cobalamin-independent methionine synthase</fullName>
    </alternativeName>
    <alternativeName>
        <fullName evidence="11">Methionine synthase, vitamin-B12 independent isozyme</fullName>
    </alternativeName>
</protein>
<feature type="binding site" evidence="13">
    <location>
        <position position="750"/>
    </location>
    <ligand>
        <name>Zn(2+)</name>
        <dbReference type="ChEBI" id="CHEBI:29105"/>
        <label>1</label>
        <note>catalytic</note>
    </ligand>
</feature>
<dbReference type="EC" id="2.1.1.14" evidence="11"/>
<keyword evidence="10 11" id="KW-0486">Methionine biosynthesis</keyword>
<feature type="binding site" evidence="11">
    <location>
        <position position="665"/>
    </location>
    <ligand>
        <name>Zn(2+)</name>
        <dbReference type="ChEBI" id="CHEBI:29105"/>
        <note>catalytic</note>
    </ligand>
</feature>
<feature type="binding site" evidence="11">
    <location>
        <position position="129"/>
    </location>
    <ligand>
        <name>5-methyltetrahydropteroyltri-L-glutamate</name>
        <dbReference type="ChEBI" id="CHEBI:58207"/>
    </ligand>
</feature>
<comment type="caution">
    <text evidence="18">The sequence shown here is derived from an EMBL/GenBank/DDBJ whole genome shotgun (WGS) entry which is preliminary data.</text>
</comment>
<evidence type="ECO:0000259" key="17">
    <source>
        <dbReference type="Pfam" id="PF08267"/>
    </source>
</evidence>
<dbReference type="GO" id="GO:0008270">
    <property type="term" value="F:zinc ion binding"/>
    <property type="evidence" value="ECO:0007669"/>
    <property type="project" value="InterPro"/>
</dbReference>
<evidence type="ECO:0000256" key="15">
    <source>
        <dbReference type="SAM" id="MobiDB-lite"/>
    </source>
</evidence>
<feature type="active site" description="Proton donor" evidence="11 14">
    <location>
        <position position="718"/>
    </location>
</feature>
<evidence type="ECO:0000256" key="3">
    <source>
        <dbReference type="ARBA" id="ARBA00009553"/>
    </source>
</evidence>
<dbReference type="Pfam" id="PF08267">
    <property type="entry name" value="Meth_synt_1"/>
    <property type="match status" value="1"/>
</dbReference>
<feature type="binding site" evidence="11">
    <location>
        <position position="689"/>
    </location>
    <ligand>
        <name>Zn(2+)</name>
        <dbReference type="ChEBI" id="CHEBI:29105"/>
        <note>catalytic</note>
    </ligand>
</feature>
<evidence type="ECO:0000256" key="8">
    <source>
        <dbReference type="ARBA" id="ARBA00022737"/>
    </source>
</evidence>
<feature type="binding site" evidence="11 12">
    <location>
        <begin position="455"/>
        <end position="457"/>
    </location>
    <ligand>
        <name>L-homocysteine</name>
        <dbReference type="ChEBI" id="CHEBI:58199"/>
    </ligand>
</feature>
<dbReference type="UniPathway" id="UPA00051">
    <property type="reaction ID" value="UER00082"/>
</dbReference>
<feature type="domain" description="Cobalamin-independent methionine synthase MetE C-terminal/archaeal" evidence="16">
    <location>
        <begin position="450"/>
        <end position="772"/>
    </location>
</feature>
<reference evidence="18 19" key="1">
    <citation type="journal article" date="2015" name="Stand. Genomic Sci.">
        <title>Genomic Encyclopedia of Bacterial and Archaeal Type Strains, Phase III: the genomes of soil and plant-associated and newly described type strains.</title>
        <authorList>
            <person name="Whitman W.B."/>
            <person name="Woyke T."/>
            <person name="Klenk H.P."/>
            <person name="Zhou Y."/>
            <person name="Lilburn T.G."/>
            <person name="Beck B.J."/>
            <person name="De Vos P."/>
            <person name="Vandamme P."/>
            <person name="Eisen J.A."/>
            <person name="Garrity G."/>
            <person name="Hugenholtz P."/>
            <person name="Kyrpides N.C."/>
        </authorList>
    </citation>
    <scope>NUCLEOTIDE SEQUENCE [LARGE SCALE GENOMIC DNA]</scope>
    <source>
        <strain evidence="18 19">CECT 7306</strain>
    </source>
</reference>
<organism evidence="18 19">
    <name type="scientific">Pseudokineococcus lusitanus</name>
    <dbReference type="NCBI Taxonomy" id="763993"/>
    <lineage>
        <taxon>Bacteria</taxon>
        <taxon>Bacillati</taxon>
        <taxon>Actinomycetota</taxon>
        <taxon>Actinomycetes</taxon>
        <taxon>Kineosporiales</taxon>
        <taxon>Kineosporiaceae</taxon>
        <taxon>Pseudokineococcus</taxon>
    </lineage>
</organism>
<comment type="catalytic activity">
    <reaction evidence="11">
        <text>5-methyltetrahydropteroyltri-L-glutamate + L-homocysteine = tetrahydropteroyltri-L-glutamate + L-methionine</text>
        <dbReference type="Rhea" id="RHEA:21196"/>
        <dbReference type="ChEBI" id="CHEBI:57844"/>
        <dbReference type="ChEBI" id="CHEBI:58140"/>
        <dbReference type="ChEBI" id="CHEBI:58199"/>
        <dbReference type="ChEBI" id="CHEBI:58207"/>
        <dbReference type="EC" id="2.1.1.14"/>
    </reaction>
</comment>
<evidence type="ECO:0000256" key="10">
    <source>
        <dbReference type="ARBA" id="ARBA00023167"/>
    </source>
</evidence>
<feature type="binding site" evidence="11">
    <location>
        <position position="508"/>
    </location>
    <ligand>
        <name>L-homocysteine</name>
        <dbReference type="ChEBI" id="CHEBI:58199"/>
    </ligand>
</feature>
<dbReference type="CDD" id="cd03312">
    <property type="entry name" value="CIMS_N_terminal_like"/>
    <property type="match status" value="1"/>
</dbReference>
<comment type="cofactor">
    <cofactor evidence="11">
        <name>Zn(2+)</name>
        <dbReference type="ChEBI" id="CHEBI:29105"/>
    </cofactor>
    <text evidence="11">Binds 1 zinc ion per subunit.</text>
</comment>
<feature type="binding site" evidence="13">
    <location>
        <position position="665"/>
    </location>
    <ligand>
        <name>Zn(2+)</name>
        <dbReference type="ChEBI" id="CHEBI:29105"/>
        <label>1</label>
        <note>catalytic</note>
    </ligand>
</feature>
<evidence type="ECO:0000313" key="19">
    <source>
        <dbReference type="Proteomes" id="UP000276232"/>
    </source>
</evidence>
<feature type="binding site" evidence="11 12">
    <location>
        <position position="623"/>
    </location>
    <ligand>
        <name>L-methionine</name>
        <dbReference type="ChEBI" id="CHEBI:57844"/>
    </ligand>
</feature>
<dbReference type="PANTHER" id="PTHR30519">
    <property type="entry name" value="5-METHYLTETRAHYDROPTEROYLTRIGLUTAMATE--HOMOCYSTEINE METHYLTRANSFERASE"/>
    <property type="match status" value="1"/>
</dbReference>
<dbReference type="Proteomes" id="UP000276232">
    <property type="component" value="Unassembled WGS sequence"/>
</dbReference>
<evidence type="ECO:0000256" key="12">
    <source>
        <dbReference type="PIRSR" id="PIRSR000382-1"/>
    </source>
</evidence>
<evidence type="ECO:0000256" key="14">
    <source>
        <dbReference type="PIRSR" id="PIRSR000382-3"/>
    </source>
</evidence>
<proteinExistence type="inferred from homology"/>
<feature type="binding site" evidence="11 12">
    <location>
        <position position="508"/>
    </location>
    <ligand>
        <name>L-methionine</name>
        <dbReference type="ChEBI" id="CHEBI:57844"/>
    </ligand>
</feature>
<name>A0A3N1HK69_9ACTN</name>
<feature type="binding site" evidence="13">
    <location>
        <position position="667"/>
    </location>
    <ligand>
        <name>Zn(2+)</name>
        <dbReference type="ChEBI" id="CHEBI:29105"/>
        <label>1</label>
        <note>catalytic</note>
    </ligand>
</feature>
<feature type="domain" description="Cobalamin-independent methionine synthase MetE N-terminal" evidence="17">
    <location>
        <begin position="17"/>
        <end position="333"/>
    </location>
</feature>
<evidence type="ECO:0000256" key="9">
    <source>
        <dbReference type="ARBA" id="ARBA00022833"/>
    </source>
</evidence>
<dbReference type="AlphaFoldDB" id="A0A3N1HK69"/>
<feature type="binding site" evidence="11 12">
    <location>
        <begin position="539"/>
        <end position="540"/>
    </location>
    <ligand>
        <name>5-methyltetrahydropteroyltri-L-glutamate</name>
        <dbReference type="ChEBI" id="CHEBI:58207"/>
    </ligand>
</feature>
<dbReference type="InterPro" id="IPR006276">
    <property type="entry name" value="Cobalamin-indep_Met_synthase"/>
</dbReference>
<evidence type="ECO:0000256" key="6">
    <source>
        <dbReference type="ARBA" id="ARBA00022679"/>
    </source>
</evidence>
<feature type="binding site" evidence="11">
    <location>
        <position position="750"/>
    </location>
    <ligand>
        <name>Zn(2+)</name>
        <dbReference type="ChEBI" id="CHEBI:29105"/>
        <note>catalytic</note>
    </ligand>
</feature>
<dbReference type="RefSeq" id="WP_123380301.1">
    <property type="nucleotide sequence ID" value="NZ_RJKN01000005.1"/>
</dbReference>
<dbReference type="EMBL" id="RJKN01000005">
    <property type="protein sequence ID" value="ROP42928.1"/>
    <property type="molecule type" value="Genomic_DNA"/>
</dbReference>
<comment type="pathway">
    <text evidence="2 11">Amino-acid biosynthesis; L-methionine biosynthesis via de novo pathway; L-methionine from L-homocysteine (MetE route): step 1/1.</text>
</comment>
<feature type="binding site" evidence="12">
    <location>
        <position position="134"/>
    </location>
    <ligand>
        <name>5-methyltetrahydropteroyltri-L-glutamate</name>
        <dbReference type="ChEBI" id="CHEBI:58207"/>
    </ligand>
</feature>
<comment type="function">
    <text evidence="1 11">Catalyzes the transfer of a methyl group from 5-methyltetrahydrofolate to homocysteine resulting in methionine formation.</text>
</comment>
<keyword evidence="8 11" id="KW-0677">Repeat</keyword>
<dbReference type="Gene3D" id="3.20.20.210">
    <property type="match status" value="2"/>
</dbReference>